<dbReference type="EMBL" id="QRHL01000001">
    <property type="protein sequence ID" value="RHF75040.1"/>
    <property type="molecule type" value="Genomic_DNA"/>
</dbReference>
<dbReference type="NCBIfam" id="TIGR01539">
    <property type="entry name" value="portal_lambda"/>
    <property type="match status" value="1"/>
</dbReference>
<dbReference type="RefSeq" id="WP_005884505.1">
    <property type="nucleotide sequence ID" value="NZ_CABMMQ010000001.1"/>
</dbReference>
<reference evidence="1 2" key="1">
    <citation type="submission" date="2018-08" db="EMBL/GenBank/DDBJ databases">
        <title>A genome reference for cultivated species of the human gut microbiota.</title>
        <authorList>
            <person name="Zou Y."/>
            <person name="Xue W."/>
            <person name="Luo G."/>
        </authorList>
    </citation>
    <scope>NUCLEOTIDE SEQUENCE [LARGE SCALE GENOMIC DNA]</scope>
    <source>
        <strain evidence="1 2">AM25-1</strain>
    </source>
</reference>
<protein>
    <submittedName>
        <fullName evidence="1">Phage portal protein</fullName>
    </submittedName>
</protein>
<proteinExistence type="predicted"/>
<sequence length="499" mass="56264">MGKRRNRRVIKNTPKAETYQRIKMISGAGYSNKNDITFSTWNVVSESPDNDILWDLDDLRAKSRNLYMNNELAGAALKKMRTKIVGTGLLPKPTINYNIIGISKEKAQEIEKIIKTKFNAWASSANADYNRMHDFFILQALIQLSWIMNGDAFVIPKRKKRTGVDIDLCLQLIEADRVLNPHAVSNNLVKAGVEFSENGDLLKYYIADKHPGDCYTKVTGYPAFNSLGRRNILHIFEPERIGQRRGVPLLAGIIAPIKKLGRYKSAELEAAVINASLGFIVETKDPEGFVNKSFGGESDEEKKERTEKIELENGLGIIAKEGETIKEFTTTRPNKSYKDFVDAIYEEVGAQLEIPHEVLMNSFKSSYSAAKAALEEAHQRFLVCRKLLERTFCQPVYEEFILELIKNGDIDCPNFFESSAIRYAFTRCIWVGSGKSSLDPLKEANANQKSLENYTTTRGIIAAEAGLDFDEILEARRDEELKIAEIEKLKREIGGNINA</sequence>
<dbReference type="GO" id="GO:0005198">
    <property type="term" value="F:structural molecule activity"/>
    <property type="evidence" value="ECO:0007669"/>
    <property type="project" value="InterPro"/>
</dbReference>
<gene>
    <name evidence="1" type="ORF">DW663_01215</name>
</gene>
<evidence type="ECO:0000313" key="1">
    <source>
        <dbReference type="EMBL" id="RHF75040.1"/>
    </source>
</evidence>
<evidence type="ECO:0000313" key="2">
    <source>
        <dbReference type="Proteomes" id="UP000284676"/>
    </source>
</evidence>
<accession>A0A414Q2L3</accession>
<dbReference type="InterPro" id="IPR006429">
    <property type="entry name" value="Phage_lambda_portal"/>
</dbReference>
<name>A0A414Q2L3_FUSMR</name>
<dbReference type="Proteomes" id="UP000284676">
    <property type="component" value="Unassembled WGS sequence"/>
</dbReference>
<dbReference type="GeneID" id="62763311"/>
<comment type="caution">
    <text evidence="1">The sequence shown here is derived from an EMBL/GenBank/DDBJ whole genome shotgun (WGS) entry which is preliminary data.</text>
</comment>
<organism evidence="1 2">
    <name type="scientific">Fusobacterium mortiferum</name>
    <dbReference type="NCBI Taxonomy" id="850"/>
    <lineage>
        <taxon>Bacteria</taxon>
        <taxon>Fusobacteriati</taxon>
        <taxon>Fusobacteriota</taxon>
        <taxon>Fusobacteriia</taxon>
        <taxon>Fusobacteriales</taxon>
        <taxon>Fusobacteriaceae</taxon>
        <taxon>Fusobacterium</taxon>
    </lineage>
</organism>
<dbReference type="GO" id="GO:0019068">
    <property type="term" value="P:virion assembly"/>
    <property type="evidence" value="ECO:0007669"/>
    <property type="project" value="InterPro"/>
</dbReference>
<dbReference type="Pfam" id="PF05136">
    <property type="entry name" value="Phage_portal_2"/>
    <property type="match status" value="1"/>
</dbReference>
<dbReference type="AlphaFoldDB" id="A0A414Q2L3"/>